<keyword evidence="5" id="KW-1185">Reference proteome</keyword>
<name>A0A4Y9Z952_9AGAM</name>
<dbReference type="PANTHER" id="PTHR23248">
    <property type="entry name" value="PHOSPHOLIPID SCRAMBLASE-RELATED"/>
    <property type="match status" value="1"/>
</dbReference>
<reference evidence="4 5" key="1">
    <citation type="submission" date="2019-02" db="EMBL/GenBank/DDBJ databases">
        <title>Genome sequencing of the rare red list fungi Dentipellis fragilis.</title>
        <authorList>
            <person name="Buettner E."/>
            <person name="Kellner H."/>
        </authorList>
    </citation>
    <scope>NUCLEOTIDE SEQUENCE [LARGE SCALE GENOMIC DNA]</scope>
    <source>
        <strain evidence="4 5">DSM 105465</strain>
    </source>
</reference>
<dbReference type="SUPFAM" id="SSF54518">
    <property type="entry name" value="Tubby C-terminal domain-like"/>
    <property type="match status" value="1"/>
</dbReference>
<proteinExistence type="inferred from homology"/>
<dbReference type="InterPro" id="IPR025659">
    <property type="entry name" value="Tubby-like_C"/>
</dbReference>
<dbReference type="EMBL" id="SEOQ01000097">
    <property type="protein sequence ID" value="TFY70537.1"/>
    <property type="molecule type" value="Genomic_DNA"/>
</dbReference>
<comment type="similarity">
    <text evidence="1 2">Belongs to the phospholipid scramblase family.</text>
</comment>
<dbReference type="STRING" id="205917.A0A4Y9Z952"/>
<protein>
    <recommendedName>
        <fullName evidence="2">Phospholipid scramblase</fullName>
    </recommendedName>
</protein>
<evidence type="ECO:0000256" key="1">
    <source>
        <dbReference type="ARBA" id="ARBA00005350"/>
    </source>
</evidence>
<evidence type="ECO:0000313" key="4">
    <source>
        <dbReference type="EMBL" id="TFY70537.1"/>
    </source>
</evidence>
<dbReference type="AlphaFoldDB" id="A0A4Y9Z952"/>
<evidence type="ECO:0000256" key="3">
    <source>
        <dbReference type="SAM" id="MobiDB-lite"/>
    </source>
</evidence>
<sequence>MLSRTCLAFNPLVRHSAFRLLPTRSYALSRFPDRSPVGGRVRKPPSRAVPRKTPADSERSSPWEHEDVSSESTSRLWQESGNRSIVDPEEGLAKLLLENDTLVVTRQLEMLNIFVGFEQTNKYAISNMEGEPLGFIAEEPRGFFSVFARQIFRTHRPFRAIIMDCDGTPVLWIRRPFDWINSRMYVQRLKGQHDVTADEAPVLDTFGEAQQRWHLWRRRYDLFMRDTPRRILTTIDEPQPEPDPDSEQFTQLAAIDEGLWAWHFTLRGAQGEEIASVNRAFRGFGREIFTDTGQYHVNFTPELEGQEGLLRNPPARGRELTLEQRALVLAMAVNIDFDYFSRHSEGGHGMGMPFFFGGGGGSDYLGE</sequence>
<gene>
    <name evidence="4" type="ORF">EVG20_g2469</name>
</gene>
<dbReference type="InterPro" id="IPR005552">
    <property type="entry name" value="Scramblase"/>
</dbReference>
<dbReference type="GO" id="GO:0017128">
    <property type="term" value="F:phospholipid scramblase activity"/>
    <property type="evidence" value="ECO:0007669"/>
    <property type="project" value="InterPro"/>
</dbReference>
<feature type="compositionally biased region" description="Polar residues" evidence="3">
    <location>
        <begin position="70"/>
        <end position="82"/>
    </location>
</feature>
<evidence type="ECO:0000256" key="2">
    <source>
        <dbReference type="RuleBase" id="RU363116"/>
    </source>
</evidence>
<feature type="compositionally biased region" description="Basic and acidic residues" evidence="3">
    <location>
        <begin position="53"/>
        <end position="68"/>
    </location>
</feature>
<comment type="caution">
    <text evidence="4">The sequence shown here is derived from an EMBL/GenBank/DDBJ whole genome shotgun (WGS) entry which is preliminary data.</text>
</comment>
<dbReference type="OrthoDB" id="191150at2759"/>
<dbReference type="Pfam" id="PF03803">
    <property type="entry name" value="Scramblase"/>
    <property type="match status" value="1"/>
</dbReference>
<evidence type="ECO:0000313" key="5">
    <source>
        <dbReference type="Proteomes" id="UP000298327"/>
    </source>
</evidence>
<organism evidence="4 5">
    <name type="scientific">Dentipellis fragilis</name>
    <dbReference type="NCBI Taxonomy" id="205917"/>
    <lineage>
        <taxon>Eukaryota</taxon>
        <taxon>Fungi</taxon>
        <taxon>Dikarya</taxon>
        <taxon>Basidiomycota</taxon>
        <taxon>Agaricomycotina</taxon>
        <taxon>Agaricomycetes</taxon>
        <taxon>Russulales</taxon>
        <taxon>Hericiaceae</taxon>
        <taxon>Dentipellis</taxon>
    </lineage>
</organism>
<feature type="region of interest" description="Disordered" evidence="3">
    <location>
        <begin position="32"/>
        <end position="82"/>
    </location>
</feature>
<dbReference type="GO" id="GO:0005886">
    <property type="term" value="C:plasma membrane"/>
    <property type="evidence" value="ECO:0007669"/>
    <property type="project" value="TreeGrafter"/>
</dbReference>
<dbReference type="PANTHER" id="PTHR23248:SF9">
    <property type="entry name" value="PHOSPHOLIPID SCRAMBLASE"/>
    <property type="match status" value="1"/>
</dbReference>
<accession>A0A4Y9Z952</accession>
<dbReference type="Proteomes" id="UP000298327">
    <property type="component" value="Unassembled WGS sequence"/>
</dbReference>